<protein>
    <submittedName>
        <fullName evidence="1">Uncharacterized protein</fullName>
    </submittedName>
</protein>
<reference evidence="1 2" key="1">
    <citation type="submission" date="2020-07" db="EMBL/GenBank/DDBJ databases">
        <title>Telomere length de novo assembly of all 7 chromosomes of the fungus, Metarhizium brunneum, using a novel assembly pipeline.</title>
        <authorList>
            <person name="Saud z."/>
            <person name="Kortsinoglou A."/>
            <person name="Kouvelis V.N."/>
            <person name="Butt T.M."/>
        </authorList>
    </citation>
    <scope>NUCLEOTIDE SEQUENCE [LARGE SCALE GENOMIC DNA]</scope>
    <source>
        <strain evidence="1 2">4556</strain>
    </source>
</reference>
<keyword evidence="2" id="KW-1185">Reference proteome</keyword>
<dbReference type="AlphaFoldDB" id="A0A7D5UW21"/>
<dbReference type="EMBL" id="CP058933">
    <property type="protein sequence ID" value="QLI68576.1"/>
    <property type="molecule type" value="Genomic_DNA"/>
</dbReference>
<evidence type="ECO:0000313" key="1">
    <source>
        <dbReference type="EMBL" id="QLI68576.1"/>
    </source>
</evidence>
<proteinExistence type="predicted"/>
<organism evidence="1 2">
    <name type="scientific">Metarhizium brunneum</name>
    <dbReference type="NCBI Taxonomy" id="500148"/>
    <lineage>
        <taxon>Eukaryota</taxon>
        <taxon>Fungi</taxon>
        <taxon>Dikarya</taxon>
        <taxon>Ascomycota</taxon>
        <taxon>Pezizomycotina</taxon>
        <taxon>Sordariomycetes</taxon>
        <taxon>Hypocreomycetidae</taxon>
        <taxon>Hypocreales</taxon>
        <taxon>Clavicipitaceae</taxon>
        <taxon>Metarhizium</taxon>
    </lineage>
</organism>
<gene>
    <name evidence="1" type="ORF">G6M90_00g048740</name>
</gene>
<name>A0A7D5UW21_9HYPO</name>
<dbReference type="GeneID" id="90967740"/>
<accession>A0A7D5UW21</accession>
<evidence type="ECO:0000313" key="2">
    <source>
        <dbReference type="Proteomes" id="UP000510686"/>
    </source>
</evidence>
<sequence length="160" mass="17919">MSAHTLPSAHLSNALPGFHFPSCLEKVILLNSRPLLNTNNQVNNTLWILNCRYREGVNDDFHEAAVKQLWSDDKPHQTCRNSNRDALDREVFPSYRLLIFGLSQESHVSIISFTHGMILFHSSTPPSQDSVCSPHGFPIIATSVLMFLVSISPPDPIRVS</sequence>
<dbReference type="RefSeq" id="XP_065986609.1">
    <property type="nucleotide sequence ID" value="XM_066130445.1"/>
</dbReference>
<dbReference type="KEGG" id="mbrn:90967740"/>
<dbReference type="Proteomes" id="UP000510686">
    <property type="component" value="Chromosome 2"/>
</dbReference>